<proteinExistence type="predicted"/>
<comment type="caution">
    <text evidence="2">The sequence shown here is derived from an EMBL/GenBank/DDBJ whole genome shotgun (WGS) entry which is preliminary data.</text>
</comment>
<dbReference type="Proteomes" id="UP000807504">
    <property type="component" value="Unassembled WGS sequence"/>
</dbReference>
<dbReference type="EMBL" id="JABXBU010000001">
    <property type="protein sequence ID" value="KAF8796015.1"/>
    <property type="molecule type" value="Genomic_DNA"/>
</dbReference>
<feature type="region of interest" description="Disordered" evidence="1">
    <location>
        <begin position="49"/>
        <end position="69"/>
    </location>
</feature>
<evidence type="ECO:0000256" key="1">
    <source>
        <dbReference type="SAM" id="MobiDB-lite"/>
    </source>
</evidence>
<dbReference type="AlphaFoldDB" id="A0A8T0G0H7"/>
<keyword evidence="3" id="KW-1185">Reference proteome</keyword>
<reference evidence="2" key="1">
    <citation type="journal article" date="2020" name="bioRxiv">
        <title>Chromosome-level reference genome of the European wasp spider Argiope bruennichi: a resource for studies on range expansion and evolutionary adaptation.</title>
        <authorList>
            <person name="Sheffer M.M."/>
            <person name="Hoppe A."/>
            <person name="Krehenwinkel H."/>
            <person name="Uhl G."/>
            <person name="Kuss A.W."/>
            <person name="Jensen L."/>
            <person name="Jensen C."/>
            <person name="Gillespie R.G."/>
            <person name="Hoff K.J."/>
            <person name="Prost S."/>
        </authorList>
    </citation>
    <scope>NUCLEOTIDE SEQUENCE</scope>
</reference>
<evidence type="ECO:0000313" key="3">
    <source>
        <dbReference type="Proteomes" id="UP000807504"/>
    </source>
</evidence>
<name>A0A8T0G0H7_ARGBR</name>
<gene>
    <name evidence="2" type="ORF">HNY73_000446</name>
</gene>
<organism evidence="2 3">
    <name type="scientific">Argiope bruennichi</name>
    <name type="common">Wasp spider</name>
    <name type="synonym">Aranea bruennichi</name>
    <dbReference type="NCBI Taxonomy" id="94029"/>
    <lineage>
        <taxon>Eukaryota</taxon>
        <taxon>Metazoa</taxon>
        <taxon>Ecdysozoa</taxon>
        <taxon>Arthropoda</taxon>
        <taxon>Chelicerata</taxon>
        <taxon>Arachnida</taxon>
        <taxon>Araneae</taxon>
        <taxon>Araneomorphae</taxon>
        <taxon>Entelegynae</taxon>
        <taxon>Araneoidea</taxon>
        <taxon>Araneidae</taxon>
        <taxon>Argiope</taxon>
    </lineage>
</organism>
<reference evidence="2" key="2">
    <citation type="submission" date="2020-06" db="EMBL/GenBank/DDBJ databases">
        <authorList>
            <person name="Sheffer M."/>
        </authorList>
    </citation>
    <scope>NUCLEOTIDE SEQUENCE</scope>
</reference>
<feature type="compositionally biased region" description="Polar residues" evidence="1">
    <location>
        <begin position="49"/>
        <end position="64"/>
    </location>
</feature>
<protein>
    <submittedName>
        <fullName evidence="2">Uncharacterized protein</fullName>
    </submittedName>
</protein>
<sequence>MAADFSKEARHPVGYASAENKTAAPFVKIGGSVRPSRSYTFFHVRDFHLSTTPRGHSGPSTDTWGSGDLDRENGCSVGHRLGVPRVSVGMWVLSR</sequence>
<evidence type="ECO:0000313" key="2">
    <source>
        <dbReference type="EMBL" id="KAF8796015.1"/>
    </source>
</evidence>
<accession>A0A8T0G0H7</accession>